<gene>
    <name evidence="1" type="ORF">CL1_1169</name>
</gene>
<proteinExistence type="predicted"/>
<dbReference type="KEGG" id="thm:CL1_1169"/>
<reference evidence="1 2" key="1">
    <citation type="journal article" date="2012" name="J. Bacteriol.">
        <title>Complete Genome Sequence of the Hyperthermophilic Archaeon Thermococcus sp. Strain CL1, Isolated from a Paralvinella sp. Polychaete Worm Collected from a Hydrothermal Vent.</title>
        <authorList>
            <person name="Jung J.H."/>
            <person name="Holden J.F."/>
            <person name="Seo D.H."/>
            <person name="Park K.H."/>
            <person name="Shin H."/>
            <person name="Ryu S."/>
            <person name="Lee J.H."/>
            <person name="Park C.S."/>
        </authorList>
    </citation>
    <scope>NUCLEOTIDE SEQUENCE [LARGE SCALE GENOMIC DNA]</scope>
    <source>
        <strain evidence="2">DSM 27260 / KACC 17922 / CL1</strain>
    </source>
</reference>
<dbReference type="AlphaFoldDB" id="I3ZUI8"/>
<dbReference type="PANTHER" id="PTHR37171:SF1">
    <property type="entry name" value="SERINE_THREONINE-PROTEIN KINASE YRZF-RELATED"/>
    <property type="match status" value="1"/>
</dbReference>
<dbReference type="InterPro" id="IPR011009">
    <property type="entry name" value="Kinase-like_dom_sf"/>
</dbReference>
<keyword evidence="2" id="KW-1185">Reference proteome</keyword>
<dbReference type="GeneID" id="13037557"/>
<protein>
    <submittedName>
        <fullName evidence="1">Protein kinase-like protein</fullName>
    </submittedName>
</protein>
<sequence length="215" mass="24986">MFDHLISKAQLERFYSRLKSLGFEETQPYAKGTTSLIFRARLDEKNVIIKLQRPDSPRQNFEREARIIKTIEPFGVTPPLVAYGLFEGLEYLIREFADGEIIFHADLEKRHLFEIAEKAALLDRLGIDHGQIQGGKHIIIGERVYLIDFEKAGWRKPKNLTSAMAMLFLSDNYISRRVRRRFGIGEDFLGEMREAVREYKRTGKLSGLLRLLSRL</sequence>
<dbReference type="HOGENOM" id="CLU_095575_1_0_2"/>
<evidence type="ECO:0000313" key="1">
    <source>
        <dbReference type="EMBL" id="AFL95372.1"/>
    </source>
</evidence>
<dbReference type="EMBL" id="CP003651">
    <property type="protein sequence ID" value="AFL95372.1"/>
    <property type="molecule type" value="Genomic_DNA"/>
</dbReference>
<evidence type="ECO:0000313" key="2">
    <source>
        <dbReference type="Proteomes" id="UP000006064"/>
    </source>
</evidence>
<dbReference type="Proteomes" id="UP000006064">
    <property type="component" value="Chromosome"/>
</dbReference>
<dbReference type="GO" id="GO:0016301">
    <property type="term" value="F:kinase activity"/>
    <property type="evidence" value="ECO:0007669"/>
    <property type="project" value="UniProtKB-KW"/>
</dbReference>
<dbReference type="OrthoDB" id="86092at2157"/>
<accession>I3ZUI8</accession>
<organism evidence="1 2">
    <name type="scientific">Thermococcus cleftensis (strain DSM 27260 / KACC 17922 / CL1)</name>
    <dbReference type="NCBI Taxonomy" id="163003"/>
    <lineage>
        <taxon>Archaea</taxon>
        <taxon>Methanobacteriati</taxon>
        <taxon>Methanobacteriota</taxon>
        <taxon>Thermococci</taxon>
        <taxon>Thermococcales</taxon>
        <taxon>Thermococcaceae</taxon>
        <taxon>Thermococcus</taxon>
    </lineage>
</organism>
<name>I3ZUI8_THECF</name>
<dbReference type="SUPFAM" id="SSF56112">
    <property type="entry name" value="Protein kinase-like (PK-like)"/>
    <property type="match status" value="1"/>
</dbReference>
<dbReference type="InterPro" id="IPR052396">
    <property type="entry name" value="Meiotic_Drive_Suppr_Kinase"/>
</dbReference>
<dbReference type="RefSeq" id="WP_014789006.1">
    <property type="nucleotide sequence ID" value="NC_018015.1"/>
</dbReference>
<dbReference type="PANTHER" id="PTHR37171">
    <property type="entry name" value="SERINE/THREONINE-PROTEIN KINASE YRZF-RELATED"/>
    <property type="match status" value="1"/>
</dbReference>
<dbReference type="STRING" id="163003.CL1_1169"/>